<dbReference type="PANTHER" id="PTHR43462">
    <property type="entry name" value="ALANYL-TRNA EDITING PROTEIN"/>
    <property type="match status" value="1"/>
</dbReference>
<dbReference type="Pfam" id="PF01411">
    <property type="entry name" value="tRNA-synt_2c"/>
    <property type="match status" value="1"/>
</dbReference>
<evidence type="ECO:0000256" key="1">
    <source>
        <dbReference type="ARBA" id="ARBA00001947"/>
    </source>
</evidence>
<evidence type="ECO:0000259" key="5">
    <source>
        <dbReference type="PROSITE" id="PS50860"/>
    </source>
</evidence>
<dbReference type="SMART" id="SM00863">
    <property type="entry name" value="tRNA_SAD"/>
    <property type="match status" value="1"/>
</dbReference>
<dbReference type="InterPro" id="IPR051335">
    <property type="entry name" value="Alanyl-tRNA_Editing_Enzymes"/>
</dbReference>
<keyword evidence="7" id="KW-1185">Reference proteome</keyword>
<dbReference type="Gene3D" id="2.40.30.130">
    <property type="match status" value="1"/>
</dbReference>
<evidence type="ECO:0000313" key="7">
    <source>
        <dbReference type="Proteomes" id="UP001444625"/>
    </source>
</evidence>
<name>A0ABU9XGV9_9BACI</name>
<dbReference type="Pfam" id="PF07973">
    <property type="entry name" value="tRNA_SAD"/>
    <property type="match status" value="1"/>
</dbReference>
<dbReference type="PANTHER" id="PTHR43462:SF1">
    <property type="entry name" value="ALANYL-TRNA EDITING PROTEIN AARSD1"/>
    <property type="match status" value="1"/>
</dbReference>
<feature type="domain" description="Alanyl-transfer RNA synthetases family profile" evidence="5">
    <location>
        <begin position="1"/>
        <end position="237"/>
    </location>
</feature>
<keyword evidence="3" id="KW-0479">Metal-binding</keyword>
<evidence type="ECO:0000256" key="2">
    <source>
        <dbReference type="ARBA" id="ARBA00004496"/>
    </source>
</evidence>
<evidence type="ECO:0000313" key="6">
    <source>
        <dbReference type="EMBL" id="MEN2767492.1"/>
    </source>
</evidence>
<dbReference type="EMBL" id="JBDIML010000003">
    <property type="protein sequence ID" value="MEN2767492.1"/>
    <property type="molecule type" value="Genomic_DNA"/>
</dbReference>
<dbReference type="Gene3D" id="3.30.980.10">
    <property type="entry name" value="Threonyl-trna Synthetase, Chain A, domain 2"/>
    <property type="match status" value="1"/>
</dbReference>
<protein>
    <submittedName>
        <fullName evidence="6">DHHA1 domain-containing protein</fullName>
    </submittedName>
</protein>
<dbReference type="Pfam" id="PF02272">
    <property type="entry name" value="DHHA1"/>
    <property type="match status" value="1"/>
</dbReference>
<dbReference type="SUPFAM" id="SSF50447">
    <property type="entry name" value="Translation proteins"/>
    <property type="match status" value="1"/>
</dbReference>
<keyword evidence="4" id="KW-0862">Zinc</keyword>
<accession>A0ABU9XGV9</accession>
<comment type="cofactor">
    <cofactor evidence="1">
        <name>Zn(2+)</name>
        <dbReference type="ChEBI" id="CHEBI:29105"/>
    </cofactor>
</comment>
<dbReference type="InterPro" id="IPR012947">
    <property type="entry name" value="tRNA_SAD"/>
</dbReference>
<dbReference type="InterPro" id="IPR003156">
    <property type="entry name" value="DHHA1_dom"/>
</dbReference>
<dbReference type="InterPro" id="IPR018165">
    <property type="entry name" value="Ala-tRNA-synth_IIc_core"/>
</dbReference>
<sequence length="399" mass="45547">METDKLYYKNQYEVEFEAVVRKSEQDNAGHYVVLNQTAFYPTGGGQPYDTGTLNNIRVFNVEEVEGEIRHYVEMPIELNVKCIGEVDWNRRFDHMQQHTGQHILSAAFDNELGLKTVSFHLGKEICSIDLATDHVTEEELLKIEEIANQVILENYPIESKWVTEEELRNYSLRKSVSVSENIRLVIIPDFDYNGCGGTHPDSTGQVSTIKLLHSEKQKQLVRVFFISGKRVRKQLQEKHQVIQRLTALLSVPQEQMEEATSRILLQGKELEKTISDLKTKLTEYEANQLIEQGEQNNSNIMVKHIYQNRPISELQNLARMISQKTSNIVVLFINETDNKLQLVCARGNDLEMSMNQLVKQILPIINGRGGGSDTIAQGGGEKLIPTERLMEEMVSEILS</sequence>
<dbReference type="InterPro" id="IPR009000">
    <property type="entry name" value="Transl_B-barrel_sf"/>
</dbReference>
<gene>
    <name evidence="6" type="ORF">ABC228_09850</name>
</gene>
<organism evidence="6 7">
    <name type="scientific">Ornithinibacillus xuwenensis</name>
    <dbReference type="NCBI Taxonomy" id="3144668"/>
    <lineage>
        <taxon>Bacteria</taxon>
        <taxon>Bacillati</taxon>
        <taxon>Bacillota</taxon>
        <taxon>Bacilli</taxon>
        <taxon>Bacillales</taxon>
        <taxon>Bacillaceae</taxon>
        <taxon>Ornithinibacillus</taxon>
    </lineage>
</organism>
<dbReference type="InterPro" id="IPR018163">
    <property type="entry name" value="Thr/Ala-tRNA-synth_IIc_edit"/>
</dbReference>
<dbReference type="InterPro" id="IPR018164">
    <property type="entry name" value="Ala-tRNA-synth_IIc_N"/>
</dbReference>
<evidence type="ECO:0000256" key="3">
    <source>
        <dbReference type="ARBA" id="ARBA00022723"/>
    </source>
</evidence>
<reference evidence="6 7" key="1">
    <citation type="submission" date="2024-05" db="EMBL/GenBank/DDBJ databases">
        <authorList>
            <person name="Haq I."/>
            <person name="Ullah Z."/>
            <person name="Ahmad R."/>
            <person name="Li M."/>
            <person name="Tong Y."/>
        </authorList>
    </citation>
    <scope>NUCLEOTIDE SEQUENCE [LARGE SCALE GENOMIC DNA]</scope>
    <source>
        <strain evidence="6 7">16A2E</strain>
    </source>
</reference>
<dbReference type="SUPFAM" id="SSF55186">
    <property type="entry name" value="ThrRS/AlaRS common domain"/>
    <property type="match status" value="1"/>
</dbReference>
<comment type="subcellular location">
    <subcellularLocation>
        <location evidence="2">Cytoplasm</location>
    </subcellularLocation>
</comment>
<dbReference type="RefSeq" id="WP_345824967.1">
    <property type="nucleotide sequence ID" value="NZ_JBDIML010000003.1"/>
</dbReference>
<comment type="caution">
    <text evidence="6">The sequence shown here is derived from an EMBL/GenBank/DDBJ whole genome shotgun (WGS) entry which is preliminary data.</text>
</comment>
<dbReference type="PROSITE" id="PS50860">
    <property type="entry name" value="AA_TRNA_LIGASE_II_ALA"/>
    <property type="match status" value="1"/>
</dbReference>
<evidence type="ECO:0000256" key="4">
    <source>
        <dbReference type="ARBA" id="ARBA00022833"/>
    </source>
</evidence>
<dbReference type="Proteomes" id="UP001444625">
    <property type="component" value="Unassembled WGS sequence"/>
</dbReference>
<dbReference type="Gene3D" id="3.10.310.40">
    <property type="match status" value="1"/>
</dbReference>
<proteinExistence type="predicted"/>